<keyword evidence="4" id="KW-1185">Reference proteome</keyword>
<dbReference type="AlphaFoldDB" id="A0A1H4A6P6"/>
<evidence type="ECO:0000313" key="4">
    <source>
        <dbReference type="Proteomes" id="UP000199041"/>
    </source>
</evidence>
<dbReference type="Proteomes" id="UP000199041">
    <property type="component" value="Unassembled WGS sequence"/>
</dbReference>
<feature type="domain" description="Thioredoxin" evidence="2">
    <location>
        <begin position="68"/>
        <end position="212"/>
    </location>
</feature>
<reference evidence="3 4" key="1">
    <citation type="submission" date="2016-10" db="EMBL/GenBank/DDBJ databases">
        <authorList>
            <person name="de Groot N.N."/>
        </authorList>
    </citation>
    <scope>NUCLEOTIDE SEQUENCE [LARGE SCALE GENOMIC DNA]</scope>
    <source>
        <strain evidence="3 4">Vu-144</strain>
    </source>
</reference>
<dbReference type="InterPro" id="IPR013740">
    <property type="entry name" value="Redoxin"/>
</dbReference>
<evidence type="ECO:0000259" key="2">
    <source>
        <dbReference type="PROSITE" id="PS51352"/>
    </source>
</evidence>
<dbReference type="CDD" id="cd02966">
    <property type="entry name" value="TlpA_like_family"/>
    <property type="match status" value="1"/>
</dbReference>
<keyword evidence="1" id="KW-0812">Transmembrane</keyword>
<evidence type="ECO:0000256" key="1">
    <source>
        <dbReference type="SAM" id="Phobius"/>
    </source>
</evidence>
<name>A0A1H4A6P6_9BACT</name>
<accession>A0A1H4A6P6</accession>
<dbReference type="InterPro" id="IPR017801">
    <property type="entry name" value="DUF3738"/>
</dbReference>
<dbReference type="PANTHER" id="PTHR42852:SF13">
    <property type="entry name" value="PROTEIN DIPZ"/>
    <property type="match status" value="1"/>
</dbReference>
<dbReference type="Pfam" id="PF08534">
    <property type="entry name" value="Redoxin"/>
    <property type="match status" value="1"/>
</dbReference>
<gene>
    <name evidence="3" type="ORF">SAMN05192529_113101</name>
</gene>
<dbReference type="SUPFAM" id="SSF52833">
    <property type="entry name" value="Thioredoxin-like"/>
    <property type="match status" value="1"/>
</dbReference>
<dbReference type="EMBL" id="FNQY01000013">
    <property type="protein sequence ID" value="SEA31803.1"/>
    <property type="molecule type" value="Genomic_DNA"/>
</dbReference>
<dbReference type="InterPro" id="IPR013766">
    <property type="entry name" value="Thioredoxin_domain"/>
</dbReference>
<dbReference type="InterPro" id="IPR036249">
    <property type="entry name" value="Thioredoxin-like_sf"/>
</dbReference>
<feature type="transmembrane region" description="Helical" evidence="1">
    <location>
        <begin position="12"/>
        <end position="45"/>
    </location>
</feature>
<evidence type="ECO:0000313" key="3">
    <source>
        <dbReference type="EMBL" id="SEA31803.1"/>
    </source>
</evidence>
<dbReference type="InterPro" id="IPR050553">
    <property type="entry name" value="Thioredoxin_ResA/DsbE_sf"/>
</dbReference>
<dbReference type="PANTHER" id="PTHR42852">
    <property type="entry name" value="THIOL:DISULFIDE INTERCHANGE PROTEIN DSBE"/>
    <property type="match status" value="1"/>
</dbReference>
<dbReference type="PROSITE" id="PS51352">
    <property type="entry name" value="THIOREDOXIN_2"/>
    <property type="match status" value="1"/>
</dbReference>
<protein>
    <submittedName>
        <fullName evidence="3">Soil-associated protein, TIGR03435 family</fullName>
    </submittedName>
</protein>
<dbReference type="Gene3D" id="3.40.30.10">
    <property type="entry name" value="Glutaredoxin"/>
    <property type="match status" value="1"/>
</dbReference>
<dbReference type="STRING" id="551991.SAMN05192529_113101"/>
<organism evidence="3 4">
    <name type="scientific">Arachidicoccus rhizosphaerae</name>
    <dbReference type="NCBI Taxonomy" id="551991"/>
    <lineage>
        <taxon>Bacteria</taxon>
        <taxon>Pseudomonadati</taxon>
        <taxon>Bacteroidota</taxon>
        <taxon>Chitinophagia</taxon>
        <taxon>Chitinophagales</taxon>
        <taxon>Chitinophagaceae</taxon>
        <taxon>Arachidicoccus</taxon>
    </lineage>
</organism>
<sequence>MKKNIPFWENPLIALKLFLFKLVSLLFPKWSLLILMISIAAVNAYSQKVDTANLSHPSTIKMERQTLLSIGDTIPDQSFAIIPKNSKTVSPVDLKLNSLKGKVIIIDFWATWCGPCLPALQHLNQLQQKIGKDKLVTIAISMDSNEDILRTIKHVDVSDIHFSSDSNFMKQFKFHIIPHTIVINKEGVIVGITYPDSITVQKIQEVIATNHTVFPLKKDNQQKNNAIEKVKELYSVRLATYDSTNATGIYKDSTKEGVELKFVNFTIPSLFREVFRMPAQTWVVNNTGDSTLGDYTVQNMYCLTVHLPYFESYSKAYKIAQQALNASFKFKGKLIKQQQNVYALKYKSASGKMNISADNSRDSSITFYGPNLIASNITTKSLVDYLSNELGYLKNMIVLDETALSKKFDITLKWEYAHLPSLVDELKKYGFYLEQKHEFVHLLSIEYP</sequence>
<keyword evidence="1" id="KW-1133">Transmembrane helix</keyword>
<keyword evidence="1" id="KW-0472">Membrane</keyword>
<dbReference type="GO" id="GO:0016491">
    <property type="term" value="F:oxidoreductase activity"/>
    <property type="evidence" value="ECO:0007669"/>
    <property type="project" value="InterPro"/>
</dbReference>
<proteinExistence type="predicted"/>
<dbReference type="OrthoDB" id="793244at2"/>
<dbReference type="RefSeq" id="WP_091398732.1">
    <property type="nucleotide sequence ID" value="NZ_FNQY01000013.1"/>
</dbReference>
<dbReference type="Pfam" id="PF12543">
    <property type="entry name" value="DUF3738"/>
    <property type="match status" value="1"/>
</dbReference>